<feature type="compositionally biased region" description="Polar residues" evidence="5">
    <location>
        <begin position="364"/>
        <end position="386"/>
    </location>
</feature>
<organism evidence="9 10">
    <name type="scientific">Polypedilum vanderplanki</name>
    <name type="common">Sleeping chironomid midge</name>
    <dbReference type="NCBI Taxonomy" id="319348"/>
    <lineage>
        <taxon>Eukaryota</taxon>
        <taxon>Metazoa</taxon>
        <taxon>Ecdysozoa</taxon>
        <taxon>Arthropoda</taxon>
        <taxon>Hexapoda</taxon>
        <taxon>Insecta</taxon>
        <taxon>Pterygota</taxon>
        <taxon>Neoptera</taxon>
        <taxon>Endopterygota</taxon>
        <taxon>Diptera</taxon>
        <taxon>Nematocera</taxon>
        <taxon>Chironomoidea</taxon>
        <taxon>Chironomidae</taxon>
        <taxon>Chironominae</taxon>
        <taxon>Polypedilum</taxon>
        <taxon>Polypedilum</taxon>
    </lineage>
</organism>
<dbReference type="InterPro" id="IPR017930">
    <property type="entry name" value="Myb_dom"/>
</dbReference>
<dbReference type="InterPro" id="IPR000433">
    <property type="entry name" value="Znf_ZZ"/>
</dbReference>
<dbReference type="SMART" id="SM00717">
    <property type="entry name" value="SANT"/>
    <property type="match status" value="1"/>
</dbReference>
<evidence type="ECO:0000256" key="3">
    <source>
        <dbReference type="ARBA" id="ARBA00022771"/>
    </source>
</evidence>
<dbReference type="Proteomes" id="UP001107558">
    <property type="component" value="Chromosome 3"/>
</dbReference>
<dbReference type="Gene3D" id="3.30.60.90">
    <property type="match status" value="1"/>
</dbReference>
<keyword evidence="3" id="KW-0863">Zinc-finger</keyword>
<dbReference type="GO" id="GO:0006338">
    <property type="term" value="P:chromatin remodeling"/>
    <property type="evidence" value="ECO:0007669"/>
    <property type="project" value="TreeGrafter"/>
</dbReference>
<keyword evidence="2" id="KW-0479">Metal-binding</keyword>
<feature type="domain" description="SANT" evidence="7">
    <location>
        <begin position="70"/>
        <end position="122"/>
    </location>
</feature>
<evidence type="ECO:0000313" key="10">
    <source>
        <dbReference type="Proteomes" id="UP001107558"/>
    </source>
</evidence>
<name>A0A9J6BPQ7_POLVA</name>
<accession>A0A9J6BPQ7</accession>
<dbReference type="GO" id="GO:0006357">
    <property type="term" value="P:regulation of transcription by RNA polymerase II"/>
    <property type="evidence" value="ECO:0007669"/>
    <property type="project" value="TreeGrafter"/>
</dbReference>
<dbReference type="GO" id="GO:0008270">
    <property type="term" value="F:zinc ion binding"/>
    <property type="evidence" value="ECO:0007669"/>
    <property type="project" value="UniProtKB-KW"/>
</dbReference>
<dbReference type="GO" id="GO:0003682">
    <property type="term" value="F:chromatin binding"/>
    <property type="evidence" value="ECO:0007669"/>
    <property type="project" value="TreeGrafter"/>
</dbReference>
<comment type="caution">
    <text evidence="9">The sequence shown here is derived from an EMBL/GenBank/DDBJ whole genome shotgun (WGS) entry which is preliminary data.</text>
</comment>
<feature type="compositionally biased region" description="Basic residues" evidence="5">
    <location>
        <begin position="390"/>
        <end position="402"/>
    </location>
</feature>
<dbReference type="InterPro" id="IPR009057">
    <property type="entry name" value="Homeodomain-like_sf"/>
</dbReference>
<evidence type="ECO:0008006" key="11">
    <source>
        <dbReference type="Google" id="ProtNLM"/>
    </source>
</evidence>
<dbReference type="CDD" id="cd00167">
    <property type="entry name" value="SANT"/>
    <property type="match status" value="1"/>
</dbReference>
<dbReference type="Pfam" id="PF00249">
    <property type="entry name" value="Myb_DNA-binding"/>
    <property type="match status" value="1"/>
</dbReference>
<feature type="domain" description="Myb-like" evidence="6">
    <location>
        <begin position="72"/>
        <end position="118"/>
    </location>
</feature>
<evidence type="ECO:0000259" key="8">
    <source>
        <dbReference type="PROSITE" id="PS51294"/>
    </source>
</evidence>
<dbReference type="InterPro" id="IPR001005">
    <property type="entry name" value="SANT/Myb"/>
</dbReference>
<dbReference type="OrthoDB" id="270417at2759"/>
<dbReference type="GO" id="GO:0003713">
    <property type="term" value="F:transcription coactivator activity"/>
    <property type="evidence" value="ECO:0007669"/>
    <property type="project" value="TreeGrafter"/>
</dbReference>
<dbReference type="AlphaFoldDB" id="A0A9J6BPQ7"/>
<comment type="subcellular location">
    <subcellularLocation>
        <location evidence="1">Nucleus</location>
    </subcellularLocation>
</comment>
<evidence type="ECO:0000259" key="7">
    <source>
        <dbReference type="PROSITE" id="PS51293"/>
    </source>
</evidence>
<dbReference type="PROSITE" id="PS51293">
    <property type="entry name" value="SANT"/>
    <property type="match status" value="1"/>
</dbReference>
<evidence type="ECO:0000313" key="9">
    <source>
        <dbReference type="EMBL" id="KAG5671696.1"/>
    </source>
</evidence>
<dbReference type="InterPro" id="IPR055141">
    <property type="entry name" value="TADA2A_B-like_dom"/>
</dbReference>
<evidence type="ECO:0000259" key="6">
    <source>
        <dbReference type="PROSITE" id="PS50090"/>
    </source>
</evidence>
<evidence type="ECO:0000256" key="4">
    <source>
        <dbReference type="ARBA" id="ARBA00022833"/>
    </source>
</evidence>
<evidence type="ECO:0000256" key="1">
    <source>
        <dbReference type="ARBA" id="ARBA00004123"/>
    </source>
</evidence>
<evidence type="ECO:0000256" key="5">
    <source>
        <dbReference type="SAM" id="MobiDB-lite"/>
    </source>
</evidence>
<keyword evidence="4" id="KW-0862">Zinc</keyword>
<sequence>MSAELLFATYKCTNCQETINGVRVQCHESCCQDVMLVLCLQCFASGAELGPHKNSHPYSFNDPNAITIFRGKGAFSALEELKLLKAVEHYGFGNWDDISKDIETRSPEEAKEEYISKFLNGTIGKHTWKLDNEQKLTLIDHTLGDDRPIDELQVEKFSESNIEICNPEQAAQLGYMPYRDDFEREYDVTAEQLVSNLALTSEDDEIESALKLAQVDIYNRRLRERSRKKKIARDYRLIQEFFKKFENGKAKAGALNQTKDERGLRLSLKNFRQFYSSDAFERLIHSLERERILRIRLTELCRYRWNGLTKVDECEHFEKHAAANQHRTSCPFGYGHYKQLACLSGANGCYVRHISSGAPKRSHFASSRRQTSGSNHINEINASVGVNGSAKKRRRRKGNKLKFHRPKIHAPHRLPQIMRRIIQQQKLLG</sequence>
<evidence type="ECO:0000256" key="2">
    <source>
        <dbReference type="ARBA" id="ARBA00022723"/>
    </source>
</evidence>
<dbReference type="Gene3D" id="1.10.10.60">
    <property type="entry name" value="Homeodomain-like"/>
    <property type="match status" value="1"/>
</dbReference>
<dbReference type="InterPro" id="IPR043145">
    <property type="entry name" value="Znf_ZZ_sf"/>
</dbReference>
<dbReference type="InterPro" id="IPR017884">
    <property type="entry name" value="SANT_dom"/>
</dbReference>
<dbReference type="SUPFAM" id="SSF57850">
    <property type="entry name" value="RING/U-box"/>
    <property type="match status" value="1"/>
</dbReference>
<protein>
    <recommendedName>
        <fullName evidence="11">Transcriptional adapter</fullName>
    </recommendedName>
</protein>
<dbReference type="PANTHER" id="PTHR12374:SF63">
    <property type="entry name" value="TRANSCRIPTIONAL ADAPTER 2-BETA"/>
    <property type="match status" value="1"/>
</dbReference>
<dbReference type="PANTHER" id="PTHR12374">
    <property type="entry name" value="TRANSCRIPTIONAL ADAPTOR 2 ADA2 -RELATED"/>
    <property type="match status" value="1"/>
</dbReference>
<gene>
    <name evidence="9" type="ORF">PVAND_001880</name>
</gene>
<feature type="region of interest" description="Disordered" evidence="5">
    <location>
        <begin position="364"/>
        <end position="402"/>
    </location>
</feature>
<dbReference type="PROSITE" id="PS51294">
    <property type="entry name" value="HTH_MYB"/>
    <property type="match status" value="1"/>
</dbReference>
<dbReference type="GO" id="GO:0005634">
    <property type="term" value="C:nucleus"/>
    <property type="evidence" value="ECO:0007669"/>
    <property type="project" value="UniProtKB-SubCell"/>
</dbReference>
<reference evidence="9" key="1">
    <citation type="submission" date="2021-03" db="EMBL/GenBank/DDBJ databases">
        <title>Chromosome level genome of the anhydrobiotic midge Polypedilum vanderplanki.</title>
        <authorList>
            <person name="Yoshida Y."/>
            <person name="Kikawada T."/>
            <person name="Gusev O."/>
        </authorList>
    </citation>
    <scope>NUCLEOTIDE SEQUENCE</scope>
    <source>
        <strain evidence="9">NIAS01</strain>
        <tissue evidence="9">Whole body or cell culture</tissue>
    </source>
</reference>
<dbReference type="Pfam" id="PF22941">
    <property type="entry name" value="TADA2A-like_3rd"/>
    <property type="match status" value="1"/>
</dbReference>
<feature type="domain" description="HTH myb-type" evidence="8">
    <location>
        <begin position="67"/>
        <end position="119"/>
    </location>
</feature>
<dbReference type="SUPFAM" id="SSF46689">
    <property type="entry name" value="Homeodomain-like"/>
    <property type="match status" value="1"/>
</dbReference>
<proteinExistence type="predicted"/>
<dbReference type="EMBL" id="JADBJN010000003">
    <property type="protein sequence ID" value="KAG5671696.1"/>
    <property type="molecule type" value="Genomic_DNA"/>
</dbReference>
<dbReference type="GO" id="GO:0070461">
    <property type="term" value="C:SAGA-type complex"/>
    <property type="evidence" value="ECO:0007669"/>
    <property type="project" value="TreeGrafter"/>
</dbReference>
<keyword evidence="10" id="KW-1185">Reference proteome</keyword>
<dbReference type="PROSITE" id="PS50090">
    <property type="entry name" value="MYB_LIKE"/>
    <property type="match status" value="1"/>
</dbReference>
<dbReference type="Pfam" id="PF25299">
    <property type="entry name" value="ZZ_ADA2"/>
    <property type="match status" value="1"/>
</dbReference>